<dbReference type="RefSeq" id="WP_159461723.1">
    <property type="nucleotide sequence ID" value="NZ_FYEK01000044.1"/>
</dbReference>
<dbReference type="EMBL" id="FYEK01000044">
    <property type="protein sequence ID" value="SNB70469.1"/>
    <property type="molecule type" value="Genomic_DNA"/>
</dbReference>
<proteinExistence type="predicted"/>
<keyword evidence="1" id="KW-0175">Coiled coil</keyword>
<reference evidence="3" key="1">
    <citation type="submission" date="2017-06" db="EMBL/GenBank/DDBJ databases">
        <authorList>
            <person name="Varghese N."/>
            <person name="Submissions S."/>
        </authorList>
    </citation>
    <scope>NUCLEOTIDE SEQUENCE [LARGE SCALE GENOMIC DNA]</scope>
    <source>
        <strain evidence="3">JAD2</strain>
    </source>
</reference>
<evidence type="ECO:0000313" key="2">
    <source>
        <dbReference type="EMBL" id="SNB70469.1"/>
    </source>
</evidence>
<evidence type="ECO:0000256" key="1">
    <source>
        <dbReference type="SAM" id="Coils"/>
    </source>
</evidence>
<protein>
    <submittedName>
        <fullName evidence="2">Uncharacterized protein</fullName>
    </submittedName>
</protein>
<keyword evidence="3" id="KW-1185">Reference proteome</keyword>
<sequence length="57" mass="6991">METVVQIDERLRQLREELTRMVRNGEDEEGLRLRRMLAELERLEALRRELRAWRQAA</sequence>
<feature type="coiled-coil region" evidence="1">
    <location>
        <begin position="4"/>
        <end position="56"/>
    </location>
</feature>
<organism evidence="2 3">
    <name type="scientific">Thermoflexus hugenholtzii JAD2</name>
    <dbReference type="NCBI Taxonomy" id="877466"/>
    <lineage>
        <taxon>Bacteria</taxon>
        <taxon>Bacillati</taxon>
        <taxon>Chloroflexota</taxon>
        <taxon>Thermoflexia</taxon>
        <taxon>Thermoflexales</taxon>
        <taxon>Thermoflexaceae</taxon>
        <taxon>Thermoflexus</taxon>
    </lineage>
</organism>
<name>A0A212REC6_9CHLR</name>
<evidence type="ECO:0000313" key="3">
    <source>
        <dbReference type="Proteomes" id="UP000197025"/>
    </source>
</evidence>
<dbReference type="AlphaFoldDB" id="A0A212REC6"/>
<dbReference type="InParanoid" id="A0A212REC6"/>
<gene>
    <name evidence="2" type="ORF">SAMN02746019_00012430</name>
</gene>
<dbReference type="Proteomes" id="UP000197025">
    <property type="component" value="Unassembled WGS sequence"/>
</dbReference>
<accession>A0A212REC6</accession>